<accession>A0ABW4AAR1</accession>
<dbReference type="SUPFAM" id="SSF48452">
    <property type="entry name" value="TPR-like"/>
    <property type="match status" value="1"/>
</dbReference>
<keyword evidence="3" id="KW-1185">Reference proteome</keyword>
<gene>
    <name evidence="2" type="ORF">ACFQ5G_18195</name>
</gene>
<reference evidence="3" key="1">
    <citation type="journal article" date="2019" name="Int. J. Syst. Evol. Microbiol.">
        <title>The Global Catalogue of Microorganisms (GCM) 10K type strain sequencing project: providing services to taxonomists for standard genome sequencing and annotation.</title>
        <authorList>
            <consortium name="The Broad Institute Genomics Platform"/>
            <consortium name="The Broad Institute Genome Sequencing Center for Infectious Disease"/>
            <person name="Wu L."/>
            <person name="Ma J."/>
        </authorList>
    </citation>
    <scope>NUCLEOTIDE SEQUENCE [LARGE SCALE GENOMIC DNA]</scope>
    <source>
        <strain evidence="3">CCM 7526</strain>
    </source>
</reference>
<organism evidence="2 3">
    <name type="scientific">Actinoplanes sichuanensis</name>
    <dbReference type="NCBI Taxonomy" id="512349"/>
    <lineage>
        <taxon>Bacteria</taxon>
        <taxon>Bacillati</taxon>
        <taxon>Actinomycetota</taxon>
        <taxon>Actinomycetes</taxon>
        <taxon>Micromonosporales</taxon>
        <taxon>Micromonosporaceae</taxon>
        <taxon>Actinoplanes</taxon>
    </lineage>
</organism>
<dbReference type="Gene3D" id="1.25.40.10">
    <property type="entry name" value="Tetratricopeptide repeat domain"/>
    <property type="match status" value="1"/>
</dbReference>
<dbReference type="EMBL" id="JBHTMK010000023">
    <property type="protein sequence ID" value="MFD1367290.1"/>
    <property type="molecule type" value="Genomic_DNA"/>
</dbReference>
<comment type="caution">
    <text evidence="2">The sequence shown here is derived from an EMBL/GenBank/DDBJ whole genome shotgun (WGS) entry which is preliminary data.</text>
</comment>
<name>A0ABW4AAR1_9ACTN</name>
<evidence type="ECO:0000313" key="2">
    <source>
        <dbReference type="EMBL" id="MFD1367290.1"/>
    </source>
</evidence>
<evidence type="ECO:0000313" key="3">
    <source>
        <dbReference type="Proteomes" id="UP001597183"/>
    </source>
</evidence>
<sequence length="338" mass="37671">MDADDLDRRALTQTGCIPPAMVSRLVELGHVDEVRSLAGRGEWFCAREWARRLAGQGRQAEALEVLAPYVATGWWAAAEETAHLLEGWGRVDEAIALLRARVTTSVDNRDRLADLLARHDRIEDLQEYAAAEHHGHAAQRLAELLEERGDVNGAIAVYRGSTSRQGSGQVRLAELLTRHGRGEEALEVLRTLADAHSSDDWIVHTLCEHYAALGRPEDGLAYLDARKERRGAEEWEFFWMRLPLMVACGRRAEAIELTKAHPEGDSWYAARSIAELLADEGRHQEAVDILEPHDLGDLMAQHLIELGRVGDAVTLLQRPRPRPPAPMWTGSPDDPPPF</sequence>
<evidence type="ECO:0000256" key="1">
    <source>
        <dbReference type="SAM" id="MobiDB-lite"/>
    </source>
</evidence>
<dbReference type="InterPro" id="IPR011990">
    <property type="entry name" value="TPR-like_helical_dom_sf"/>
</dbReference>
<dbReference type="Proteomes" id="UP001597183">
    <property type="component" value="Unassembled WGS sequence"/>
</dbReference>
<dbReference type="RefSeq" id="WP_317795964.1">
    <property type="nucleotide sequence ID" value="NZ_AP028461.1"/>
</dbReference>
<proteinExistence type="predicted"/>
<feature type="region of interest" description="Disordered" evidence="1">
    <location>
        <begin position="318"/>
        <end position="338"/>
    </location>
</feature>
<protein>
    <submittedName>
        <fullName evidence="2">Tetratricopeptide repeat protein</fullName>
    </submittedName>
</protein>